<dbReference type="OrthoDB" id="9902981at2759"/>
<dbReference type="EMBL" id="WNTK01000719">
    <property type="protein sequence ID" value="KAG9468833.1"/>
    <property type="molecule type" value="Genomic_DNA"/>
</dbReference>
<evidence type="ECO:0000313" key="1">
    <source>
        <dbReference type="EMBL" id="KAG9468833.1"/>
    </source>
</evidence>
<dbReference type="AlphaFoldDB" id="A0A8J6EGL9"/>
<name>A0A8J6EGL9_ELECQ</name>
<gene>
    <name evidence="1" type="ORF">GDO78_021876</name>
</gene>
<sequence length="163" mass="18221">DNVAKPLEAVIHLPDRLSLSKAEEARKTANCTSDQVSKEPITLPTADLEDDVSTLSIGHTATPCHVWSLEKHVHKEDVNPRSPVHCLLTTPTTEIDIDGKFYSPNKDRELVLVSGESVPGFVRNTYQNLQHRLECLQIIATDLQTKNKEMASIFGTEDEKMFQ</sequence>
<reference evidence="1" key="1">
    <citation type="thesis" date="2020" institute="ProQuest LLC" country="789 East Eisenhower Parkway, Ann Arbor, MI, USA">
        <title>Comparative Genomics and Chromosome Evolution.</title>
        <authorList>
            <person name="Mudd A.B."/>
        </authorList>
    </citation>
    <scope>NUCLEOTIDE SEQUENCE</scope>
    <source>
        <strain evidence="1">HN-11 Male</strain>
        <tissue evidence="1">Kidney and liver</tissue>
    </source>
</reference>
<proteinExistence type="predicted"/>
<dbReference type="Pfam" id="PF15921">
    <property type="entry name" value="CCDC158"/>
    <property type="match status" value="1"/>
</dbReference>
<feature type="non-terminal residue" evidence="1">
    <location>
        <position position="163"/>
    </location>
</feature>
<organism evidence="1 2">
    <name type="scientific">Eleutherodactylus coqui</name>
    <name type="common">Puerto Rican coqui</name>
    <dbReference type="NCBI Taxonomy" id="57060"/>
    <lineage>
        <taxon>Eukaryota</taxon>
        <taxon>Metazoa</taxon>
        <taxon>Chordata</taxon>
        <taxon>Craniata</taxon>
        <taxon>Vertebrata</taxon>
        <taxon>Euteleostomi</taxon>
        <taxon>Amphibia</taxon>
        <taxon>Batrachia</taxon>
        <taxon>Anura</taxon>
        <taxon>Neobatrachia</taxon>
        <taxon>Hyloidea</taxon>
        <taxon>Eleutherodactylidae</taxon>
        <taxon>Eleutherodactylinae</taxon>
        <taxon>Eleutherodactylus</taxon>
        <taxon>Eleutherodactylus</taxon>
    </lineage>
</organism>
<accession>A0A8J6EGL9</accession>
<protein>
    <submittedName>
        <fullName evidence="1">Uncharacterized protein</fullName>
    </submittedName>
</protein>
<evidence type="ECO:0000313" key="2">
    <source>
        <dbReference type="Proteomes" id="UP000770717"/>
    </source>
</evidence>
<dbReference type="Proteomes" id="UP000770717">
    <property type="component" value="Unassembled WGS sequence"/>
</dbReference>
<comment type="caution">
    <text evidence="1">The sequence shown here is derived from an EMBL/GenBank/DDBJ whole genome shotgun (WGS) entry which is preliminary data.</text>
</comment>
<dbReference type="InterPro" id="IPR031809">
    <property type="entry name" value="CCDC158"/>
</dbReference>
<keyword evidence="2" id="KW-1185">Reference proteome</keyword>